<evidence type="ECO:0000313" key="15">
    <source>
        <dbReference type="EMBL" id="GAA5192942.1"/>
    </source>
</evidence>
<evidence type="ECO:0000256" key="10">
    <source>
        <dbReference type="ARBA" id="ARBA00030253"/>
    </source>
</evidence>
<evidence type="ECO:0000256" key="5">
    <source>
        <dbReference type="ARBA" id="ARBA00022679"/>
    </source>
</evidence>
<evidence type="ECO:0000256" key="3">
    <source>
        <dbReference type="ARBA" id="ARBA00012292"/>
    </source>
</evidence>
<accession>A0ABP9S921</accession>
<evidence type="ECO:0000256" key="4">
    <source>
        <dbReference type="ARBA" id="ARBA00022475"/>
    </source>
</evidence>
<feature type="transmembrane region" description="Helical" evidence="14">
    <location>
        <begin position="222"/>
        <end position="239"/>
    </location>
</feature>
<keyword evidence="5 14" id="KW-0808">Transferase</keyword>
<feature type="transmembrane region" description="Helical" evidence="14">
    <location>
        <begin position="173"/>
        <end position="194"/>
    </location>
</feature>
<dbReference type="InterPro" id="IPR030470">
    <property type="entry name" value="UbiA_prenylTrfase_CS"/>
</dbReference>
<feature type="transmembrane region" description="Helical" evidence="14">
    <location>
        <begin position="245"/>
        <end position="264"/>
    </location>
</feature>
<keyword evidence="4 14" id="KW-1003">Cell membrane</keyword>
<dbReference type="Proteomes" id="UP001501600">
    <property type="component" value="Unassembled WGS sequence"/>
</dbReference>
<dbReference type="CDD" id="cd13957">
    <property type="entry name" value="PT_UbiA_Cox10"/>
    <property type="match status" value="1"/>
</dbReference>
<gene>
    <name evidence="14 15" type="primary">cyoE</name>
    <name evidence="15" type="ORF">GCM10025772_23260</name>
</gene>
<keyword evidence="7 14" id="KW-1133">Transmembrane helix</keyword>
<dbReference type="PROSITE" id="PS00943">
    <property type="entry name" value="UBIA"/>
    <property type="match status" value="1"/>
</dbReference>
<dbReference type="PANTHER" id="PTHR43448">
    <property type="entry name" value="PROTOHEME IX FARNESYLTRANSFERASE, MITOCHONDRIAL"/>
    <property type="match status" value="1"/>
</dbReference>
<dbReference type="NCBIfam" id="NF003349">
    <property type="entry name" value="PRK04375.1-2"/>
    <property type="match status" value="1"/>
</dbReference>
<comment type="similarity">
    <text evidence="14">Belongs to the UbiA prenyltransferase family. Protoheme IX farnesyltransferase subfamily.</text>
</comment>
<organism evidence="15 16">
    <name type="scientific">Ferrimonas gelatinilytica</name>
    <dbReference type="NCBI Taxonomy" id="1255257"/>
    <lineage>
        <taxon>Bacteria</taxon>
        <taxon>Pseudomonadati</taxon>
        <taxon>Pseudomonadota</taxon>
        <taxon>Gammaproteobacteria</taxon>
        <taxon>Alteromonadales</taxon>
        <taxon>Ferrimonadaceae</taxon>
        <taxon>Ferrimonas</taxon>
    </lineage>
</organism>
<keyword evidence="9 14" id="KW-0472">Membrane</keyword>
<dbReference type="RefSeq" id="WP_345317231.1">
    <property type="nucleotide sequence ID" value="NZ_BAABLF010000014.1"/>
</dbReference>
<evidence type="ECO:0000256" key="12">
    <source>
        <dbReference type="ARBA" id="ARBA00042475"/>
    </source>
</evidence>
<comment type="pathway">
    <text evidence="2 14">Porphyrin-containing compound metabolism; heme O biosynthesis; heme O from protoheme: step 1/1.</text>
</comment>
<dbReference type="EMBL" id="BAABLF010000014">
    <property type="protein sequence ID" value="GAA5192942.1"/>
    <property type="molecule type" value="Genomic_DNA"/>
</dbReference>
<dbReference type="Gene3D" id="1.10.357.140">
    <property type="entry name" value="UbiA prenyltransferase"/>
    <property type="match status" value="1"/>
</dbReference>
<evidence type="ECO:0000256" key="9">
    <source>
        <dbReference type="ARBA" id="ARBA00023136"/>
    </source>
</evidence>
<keyword evidence="8 14" id="KW-0350">Heme biosynthesis</keyword>
<evidence type="ECO:0000313" key="16">
    <source>
        <dbReference type="Proteomes" id="UP001501600"/>
    </source>
</evidence>
<sequence>MSKAEVAALPIAGWAWRDYLEMTKPKVVALMLLTALVGMALASDGWIPLPALLFGLSGIALMAGSAAAINHLLDRRIDTLMARTLNRPLPKGRVAAPQALGFAMILGIAGFTLLYLWVNPLTAWLTFASLVGYAVIYTGFLKRATPQNIVIGGLAGAMPPLLGWTAVTGDFHGNGMLLVIIIFAWTPPHFWALAIHRRDDYARAGLPMLPVTHGIEYTKTHILLYSFLLALACLLPVLVGMSGALYLAGSTLLSLGFMWRAWQLKFQPERYSPMKLFLFSIWHLMALFVLLLADFYGAPYLEFWR</sequence>
<evidence type="ECO:0000256" key="11">
    <source>
        <dbReference type="ARBA" id="ARBA00040810"/>
    </source>
</evidence>
<dbReference type="InterPro" id="IPR044878">
    <property type="entry name" value="UbiA_sf"/>
</dbReference>
<evidence type="ECO:0000256" key="14">
    <source>
        <dbReference type="HAMAP-Rule" id="MF_00154"/>
    </source>
</evidence>
<reference evidence="16" key="1">
    <citation type="journal article" date="2019" name="Int. J. Syst. Evol. Microbiol.">
        <title>The Global Catalogue of Microorganisms (GCM) 10K type strain sequencing project: providing services to taxonomists for standard genome sequencing and annotation.</title>
        <authorList>
            <consortium name="The Broad Institute Genomics Platform"/>
            <consortium name="The Broad Institute Genome Sequencing Center for Infectious Disease"/>
            <person name="Wu L."/>
            <person name="Ma J."/>
        </authorList>
    </citation>
    <scope>NUCLEOTIDE SEQUENCE [LARGE SCALE GENOMIC DNA]</scope>
    <source>
        <strain evidence="16">JCM 18720</strain>
    </source>
</reference>
<comment type="subcellular location">
    <subcellularLocation>
        <location evidence="1 14">Cell membrane</location>
        <topology evidence="1 14">Multi-pass membrane protein</topology>
    </subcellularLocation>
</comment>
<proteinExistence type="inferred from homology"/>
<evidence type="ECO:0000256" key="7">
    <source>
        <dbReference type="ARBA" id="ARBA00022989"/>
    </source>
</evidence>
<dbReference type="InterPro" id="IPR000537">
    <property type="entry name" value="UbiA_prenyltransferase"/>
</dbReference>
<protein>
    <recommendedName>
        <fullName evidence="11 14">Protoheme IX farnesyltransferase</fullName>
        <ecNumber evidence="3 14">2.5.1.141</ecNumber>
    </recommendedName>
    <alternativeName>
        <fullName evidence="12 14">Heme B farnesyltransferase</fullName>
    </alternativeName>
    <alternativeName>
        <fullName evidence="10 14">Heme O synthase</fullName>
    </alternativeName>
</protein>
<comment type="function">
    <text evidence="14">Converts heme B (protoheme IX) to heme O by substitution of the vinyl group on carbon 2 of heme B porphyrin ring with a hydroxyethyl farnesyl side group.</text>
</comment>
<feature type="transmembrane region" description="Helical" evidence="14">
    <location>
        <begin position="52"/>
        <end position="73"/>
    </location>
</feature>
<comment type="caution">
    <text evidence="15">The sequence shown here is derived from an EMBL/GenBank/DDBJ whole genome shotgun (WGS) entry which is preliminary data.</text>
</comment>
<evidence type="ECO:0000256" key="6">
    <source>
        <dbReference type="ARBA" id="ARBA00022692"/>
    </source>
</evidence>
<dbReference type="HAMAP" id="MF_00154">
    <property type="entry name" value="CyoE_CtaB"/>
    <property type="match status" value="1"/>
</dbReference>
<feature type="transmembrane region" description="Helical" evidence="14">
    <location>
        <begin position="276"/>
        <end position="298"/>
    </location>
</feature>
<evidence type="ECO:0000256" key="13">
    <source>
        <dbReference type="ARBA" id="ARBA00047690"/>
    </source>
</evidence>
<comment type="catalytic activity">
    <reaction evidence="13 14">
        <text>heme b + (2E,6E)-farnesyl diphosphate + H2O = Fe(II)-heme o + diphosphate</text>
        <dbReference type="Rhea" id="RHEA:28070"/>
        <dbReference type="ChEBI" id="CHEBI:15377"/>
        <dbReference type="ChEBI" id="CHEBI:33019"/>
        <dbReference type="ChEBI" id="CHEBI:60344"/>
        <dbReference type="ChEBI" id="CHEBI:60530"/>
        <dbReference type="ChEBI" id="CHEBI:175763"/>
        <dbReference type="EC" id="2.5.1.141"/>
    </reaction>
</comment>
<dbReference type="Pfam" id="PF01040">
    <property type="entry name" value="UbiA"/>
    <property type="match status" value="1"/>
</dbReference>
<dbReference type="EC" id="2.5.1.141" evidence="3 14"/>
<evidence type="ECO:0000256" key="8">
    <source>
        <dbReference type="ARBA" id="ARBA00023133"/>
    </source>
</evidence>
<feature type="transmembrane region" description="Helical" evidence="14">
    <location>
        <begin position="94"/>
        <end position="117"/>
    </location>
</feature>
<name>A0ABP9S921_9GAMM</name>
<dbReference type="PANTHER" id="PTHR43448:SF7">
    <property type="entry name" value="4-HYDROXYBENZOATE SOLANESYLTRANSFERASE"/>
    <property type="match status" value="1"/>
</dbReference>
<comment type="miscellaneous">
    <text evidence="14">Carbon 2 of the heme B porphyrin ring is defined according to the Fischer nomenclature.</text>
</comment>
<keyword evidence="6 14" id="KW-0812">Transmembrane</keyword>
<keyword evidence="16" id="KW-1185">Reference proteome</keyword>
<feature type="transmembrane region" description="Helical" evidence="14">
    <location>
        <begin position="148"/>
        <end position="167"/>
    </location>
</feature>
<dbReference type="InterPro" id="IPR006369">
    <property type="entry name" value="Protohaem_IX_farnesylTrfase"/>
</dbReference>
<feature type="transmembrane region" description="Helical" evidence="14">
    <location>
        <begin position="123"/>
        <end position="141"/>
    </location>
</feature>
<dbReference type="NCBIfam" id="TIGR01473">
    <property type="entry name" value="cyoE_ctaB"/>
    <property type="match status" value="1"/>
</dbReference>
<evidence type="ECO:0000256" key="2">
    <source>
        <dbReference type="ARBA" id="ARBA00004919"/>
    </source>
</evidence>
<evidence type="ECO:0000256" key="1">
    <source>
        <dbReference type="ARBA" id="ARBA00004651"/>
    </source>
</evidence>